<comment type="subcellular location">
    <subcellularLocation>
        <location evidence="1 7 8">Nucleus</location>
    </subcellularLocation>
</comment>
<evidence type="ECO:0000313" key="12">
    <source>
        <dbReference type="Proteomes" id="UP000786811"/>
    </source>
</evidence>
<feature type="DNA-binding region" description="Homeobox" evidence="7">
    <location>
        <begin position="422"/>
        <end position="481"/>
    </location>
</feature>
<evidence type="ECO:0000256" key="6">
    <source>
        <dbReference type="ARBA" id="ARBA00038425"/>
    </source>
</evidence>
<feature type="region of interest" description="Disordered" evidence="9">
    <location>
        <begin position="287"/>
        <end position="327"/>
    </location>
</feature>
<feature type="compositionally biased region" description="Polar residues" evidence="9">
    <location>
        <begin position="190"/>
        <end position="201"/>
    </location>
</feature>
<gene>
    <name evidence="11" type="ORF">HICCMSTLAB_LOCUS12050</name>
</gene>
<dbReference type="PANTHER" id="PTHR24338">
    <property type="entry name" value="HOMEOBOX PROTEIN MSX"/>
    <property type="match status" value="1"/>
</dbReference>
<evidence type="ECO:0000256" key="3">
    <source>
        <dbReference type="ARBA" id="ARBA00023125"/>
    </source>
</evidence>
<dbReference type="AlphaFoldDB" id="A0A8J2HP09"/>
<dbReference type="InterPro" id="IPR020479">
    <property type="entry name" value="HD_metazoa"/>
</dbReference>
<dbReference type="SMART" id="SM00389">
    <property type="entry name" value="HOX"/>
    <property type="match status" value="1"/>
</dbReference>
<evidence type="ECO:0000256" key="5">
    <source>
        <dbReference type="ARBA" id="ARBA00023242"/>
    </source>
</evidence>
<feature type="region of interest" description="Disordered" evidence="9">
    <location>
        <begin position="376"/>
        <end position="410"/>
    </location>
</feature>
<name>A0A8J2HP09_COTCN</name>
<keyword evidence="12" id="KW-1185">Reference proteome</keyword>
<accession>A0A8J2HP09</accession>
<evidence type="ECO:0000259" key="10">
    <source>
        <dbReference type="PROSITE" id="PS50071"/>
    </source>
</evidence>
<proteinExistence type="inferred from homology"/>
<reference evidence="11" key="1">
    <citation type="submission" date="2021-04" db="EMBL/GenBank/DDBJ databases">
        <authorList>
            <person name="Chebbi M.A.C M."/>
        </authorList>
    </citation>
    <scope>NUCLEOTIDE SEQUENCE</scope>
</reference>
<evidence type="ECO:0000256" key="1">
    <source>
        <dbReference type="ARBA" id="ARBA00004123"/>
    </source>
</evidence>
<sequence>MPPDRERKLTCGMSDNKPETNVYQDNTTVNISNTSDNNNDDCCDDALGSGLGCASASGCVESVTSVTSVVYGCSGSVVDGAIVDGVSCGIIGVSISENSEMASGATSATVSNPKPRSGKINFSVDALLSGTKKSSVNRKNVCNSDDNDNNLSSIEVSDKNFSNQQLLLHNQDEARRYRDLLIIEQERQRSLQSQKSDSEAPQSLVEDREEKEDNSGENDLVINNSINDRLMETHQCPSPGSRSEDLNVMDSDDPDDMLDHDHIINHNNENELDNDNDNDNDKEIELHDEEDDEEEEEGDDEGDNNKRIIKKEKSTPVVPQPIHPGVQRQSGITNAVAAAAAAAAAATGSYLGTPPTASGWSPAGFPHSLASFAWLPPPPHPHNPHGHLYTPQGGPTSPNEDLRLPGPGPGPVRCTLRKHKPNRKPRTPFTTQQLLSLEKKFREKQYLTIAERAEFSSSLHLTETQVKIWFQNRRAKAKRLQEAEIEKLRLSARPLLHPSFSTGLMFSAGVGPPGTPGGNRVFCYSDI</sequence>
<dbReference type="PRINTS" id="PR00024">
    <property type="entry name" value="HOMEOBOX"/>
</dbReference>
<dbReference type="InterPro" id="IPR050674">
    <property type="entry name" value="Msh_Homeobox_Regulators"/>
</dbReference>
<protein>
    <submittedName>
        <fullName evidence="11">Similar to Homeobox protein H17 (Apis mellifera)</fullName>
    </submittedName>
</protein>
<keyword evidence="2" id="KW-0217">Developmental protein</keyword>
<dbReference type="EMBL" id="CAJNRD030001124">
    <property type="protein sequence ID" value="CAG5106006.1"/>
    <property type="molecule type" value="Genomic_DNA"/>
</dbReference>
<feature type="compositionally biased region" description="Basic and acidic residues" evidence="9">
    <location>
        <begin position="205"/>
        <end position="214"/>
    </location>
</feature>
<dbReference type="InterPro" id="IPR001356">
    <property type="entry name" value="HD"/>
</dbReference>
<dbReference type="Proteomes" id="UP000786811">
    <property type="component" value="Unassembled WGS sequence"/>
</dbReference>
<keyword evidence="5 7" id="KW-0539">Nucleus</keyword>
<evidence type="ECO:0000256" key="7">
    <source>
        <dbReference type="PROSITE-ProRule" id="PRU00108"/>
    </source>
</evidence>
<evidence type="ECO:0000256" key="2">
    <source>
        <dbReference type="ARBA" id="ARBA00022473"/>
    </source>
</evidence>
<evidence type="ECO:0000256" key="9">
    <source>
        <dbReference type="SAM" id="MobiDB-lite"/>
    </source>
</evidence>
<dbReference type="SUPFAM" id="SSF46689">
    <property type="entry name" value="Homeodomain-like"/>
    <property type="match status" value="1"/>
</dbReference>
<feature type="domain" description="Homeobox" evidence="10">
    <location>
        <begin position="420"/>
        <end position="480"/>
    </location>
</feature>
<feature type="compositionally biased region" description="Basic and acidic residues" evidence="9">
    <location>
        <begin position="303"/>
        <end position="314"/>
    </location>
</feature>
<dbReference type="GO" id="GO:0000977">
    <property type="term" value="F:RNA polymerase II transcription regulatory region sequence-specific DNA binding"/>
    <property type="evidence" value="ECO:0007669"/>
    <property type="project" value="TreeGrafter"/>
</dbReference>
<dbReference type="Gene3D" id="1.10.10.60">
    <property type="entry name" value="Homeodomain-like"/>
    <property type="match status" value="1"/>
</dbReference>
<dbReference type="GO" id="GO:0005634">
    <property type="term" value="C:nucleus"/>
    <property type="evidence" value="ECO:0007669"/>
    <property type="project" value="UniProtKB-SubCell"/>
</dbReference>
<dbReference type="InterPro" id="IPR009057">
    <property type="entry name" value="Homeodomain-like_sf"/>
</dbReference>
<dbReference type="InterPro" id="IPR017970">
    <property type="entry name" value="Homeobox_CS"/>
</dbReference>
<dbReference type="PROSITE" id="PS00027">
    <property type="entry name" value="HOMEOBOX_1"/>
    <property type="match status" value="1"/>
</dbReference>
<dbReference type="PROSITE" id="PS50071">
    <property type="entry name" value="HOMEOBOX_2"/>
    <property type="match status" value="1"/>
</dbReference>
<feature type="compositionally biased region" description="Acidic residues" evidence="9">
    <location>
        <begin position="287"/>
        <end position="302"/>
    </location>
</feature>
<dbReference type="Pfam" id="PF00046">
    <property type="entry name" value="Homeodomain"/>
    <property type="match status" value="1"/>
</dbReference>
<dbReference type="GO" id="GO:0048598">
    <property type="term" value="P:embryonic morphogenesis"/>
    <property type="evidence" value="ECO:0007669"/>
    <property type="project" value="TreeGrafter"/>
</dbReference>
<comment type="similarity">
    <text evidence="6">Belongs to the Msh homeobox family.</text>
</comment>
<dbReference type="PANTHER" id="PTHR24338:SF0">
    <property type="entry name" value="MUSCLE SEGMENTATION HOMEOBOX"/>
    <property type="match status" value="1"/>
</dbReference>
<comment type="caution">
    <text evidence="11">The sequence shown here is derived from an EMBL/GenBank/DDBJ whole genome shotgun (WGS) entry which is preliminary data.</text>
</comment>
<evidence type="ECO:0000313" key="11">
    <source>
        <dbReference type="EMBL" id="CAG5106006.1"/>
    </source>
</evidence>
<evidence type="ECO:0000256" key="4">
    <source>
        <dbReference type="ARBA" id="ARBA00023155"/>
    </source>
</evidence>
<keyword evidence="3 7" id="KW-0238">DNA-binding</keyword>
<dbReference type="CDD" id="cd00086">
    <property type="entry name" value="homeodomain"/>
    <property type="match status" value="1"/>
</dbReference>
<organism evidence="11 12">
    <name type="scientific">Cotesia congregata</name>
    <name type="common">Parasitoid wasp</name>
    <name type="synonym">Apanteles congregatus</name>
    <dbReference type="NCBI Taxonomy" id="51543"/>
    <lineage>
        <taxon>Eukaryota</taxon>
        <taxon>Metazoa</taxon>
        <taxon>Ecdysozoa</taxon>
        <taxon>Arthropoda</taxon>
        <taxon>Hexapoda</taxon>
        <taxon>Insecta</taxon>
        <taxon>Pterygota</taxon>
        <taxon>Neoptera</taxon>
        <taxon>Endopterygota</taxon>
        <taxon>Hymenoptera</taxon>
        <taxon>Apocrita</taxon>
        <taxon>Ichneumonoidea</taxon>
        <taxon>Braconidae</taxon>
        <taxon>Microgastrinae</taxon>
        <taxon>Cotesia</taxon>
    </lineage>
</organism>
<dbReference type="GO" id="GO:0000981">
    <property type="term" value="F:DNA-binding transcription factor activity, RNA polymerase II-specific"/>
    <property type="evidence" value="ECO:0007669"/>
    <property type="project" value="InterPro"/>
</dbReference>
<dbReference type="OrthoDB" id="6159439at2759"/>
<feature type="region of interest" description="Disordered" evidence="9">
    <location>
        <begin position="188"/>
        <end position="262"/>
    </location>
</feature>
<evidence type="ECO:0000256" key="8">
    <source>
        <dbReference type="RuleBase" id="RU000682"/>
    </source>
</evidence>
<keyword evidence="4 7" id="KW-0371">Homeobox</keyword>
<feature type="region of interest" description="Disordered" evidence="9">
    <location>
        <begin position="136"/>
        <end position="156"/>
    </location>
</feature>